<evidence type="ECO:0000256" key="7">
    <source>
        <dbReference type="ARBA" id="ARBA00023136"/>
    </source>
</evidence>
<dbReference type="PANTHER" id="PTHR24221">
    <property type="entry name" value="ATP-BINDING CASSETTE SUB-FAMILY B"/>
    <property type="match status" value="1"/>
</dbReference>
<evidence type="ECO:0000256" key="2">
    <source>
        <dbReference type="ARBA" id="ARBA00022448"/>
    </source>
</evidence>
<dbReference type="InterPro" id="IPR036640">
    <property type="entry name" value="ABC1_TM_sf"/>
</dbReference>
<dbReference type="Gene3D" id="3.40.50.300">
    <property type="entry name" value="P-loop containing nucleotide triphosphate hydrolases"/>
    <property type="match status" value="1"/>
</dbReference>
<feature type="transmembrane region" description="Helical" evidence="8">
    <location>
        <begin position="179"/>
        <end position="196"/>
    </location>
</feature>
<name>A0A1V4HIU4_9BACL</name>
<evidence type="ECO:0000256" key="8">
    <source>
        <dbReference type="SAM" id="Phobius"/>
    </source>
</evidence>
<reference evidence="12" key="1">
    <citation type="submission" date="2016-07" db="EMBL/GenBank/DDBJ databases">
        <authorList>
            <person name="Florea S."/>
            <person name="Webb J.S."/>
            <person name="Jaromczyk J."/>
            <person name="Schardl C.L."/>
        </authorList>
    </citation>
    <scope>NUCLEOTIDE SEQUENCE [LARGE SCALE GENOMIC DNA]</scope>
    <source>
        <strain evidence="12">CY1</strain>
    </source>
</reference>
<dbReference type="RefSeq" id="WP_079414149.1">
    <property type="nucleotide sequence ID" value="NZ_MBTG01000015.1"/>
</dbReference>
<dbReference type="GO" id="GO:0034040">
    <property type="term" value="F:ATPase-coupled lipid transmembrane transporter activity"/>
    <property type="evidence" value="ECO:0007669"/>
    <property type="project" value="TreeGrafter"/>
</dbReference>
<dbReference type="InterPro" id="IPR003439">
    <property type="entry name" value="ABC_transporter-like_ATP-bd"/>
</dbReference>
<evidence type="ECO:0000259" key="9">
    <source>
        <dbReference type="PROSITE" id="PS50893"/>
    </source>
</evidence>
<proteinExistence type="predicted"/>
<evidence type="ECO:0000256" key="3">
    <source>
        <dbReference type="ARBA" id="ARBA00022692"/>
    </source>
</evidence>
<dbReference type="Pfam" id="PF00005">
    <property type="entry name" value="ABC_tran"/>
    <property type="match status" value="1"/>
</dbReference>
<keyword evidence="2" id="KW-0813">Transport</keyword>
<dbReference type="InterPro" id="IPR003593">
    <property type="entry name" value="AAA+_ATPase"/>
</dbReference>
<dbReference type="InterPro" id="IPR027417">
    <property type="entry name" value="P-loop_NTPase"/>
</dbReference>
<gene>
    <name evidence="11" type="ORF">BC351_27485</name>
</gene>
<evidence type="ECO:0000256" key="5">
    <source>
        <dbReference type="ARBA" id="ARBA00022840"/>
    </source>
</evidence>
<evidence type="ECO:0000256" key="6">
    <source>
        <dbReference type="ARBA" id="ARBA00022989"/>
    </source>
</evidence>
<dbReference type="PANTHER" id="PTHR24221:SF654">
    <property type="entry name" value="ATP-BINDING CASSETTE SUB-FAMILY B MEMBER 6"/>
    <property type="match status" value="1"/>
</dbReference>
<dbReference type="Gene3D" id="1.20.1560.10">
    <property type="entry name" value="ABC transporter type 1, transmembrane domain"/>
    <property type="match status" value="1"/>
</dbReference>
<dbReference type="InterPro" id="IPR017871">
    <property type="entry name" value="ABC_transporter-like_CS"/>
</dbReference>
<keyword evidence="6 8" id="KW-1133">Transmembrane helix</keyword>
<keyword evidence="4" id="KW-0547">Nucleotide-binding</keyword>
<dbReference type="InterPro" id="IPR011527">
    <property type="entry name" value="ABC1_TM_dom"/>
</dbReference>
<keyword evidence="3 8" id="KW-0812">Transmembrane</keyword>
<dbReference type="GO" id="GO:0005524">
    <property type="term" value="F:ATP binding"/>
    <property type="evidence" value="ECO:0007669"/>
    <property type="project" value="UniProtKB-KW"/>
</dbReference>
<feature type="transmembrane region" description="Helical" evidence="8">
    <location>
        <begin position="73"/>
        <end position="92"/>
    </location>
</feature>
<evidence type="ECO:0000313" key="12">
    <source>
        <dbReference type="Proteomes" id="UP000190626"/>
    </source>
</evidence>
<dbReference type="PROSITE" id="PS50929">
    <property type="entry name" value="ABC_TM1F"/>
    <property type="match status" value="1"/>
</dbReference>
<dbReference type="FunFam" id="3.40.50.300:FF:000604">
    <property type="entry name" value="ABC transporter B family member 28"/>
    <property type="match status" value="1"/>
</dbReference>
<feature type="transmembrane region" description="Helical" evidence="8">
    <location>
        <begin position="151"/>
        <end position="173"/>
    </location>
</feature>
<dbReference type="PROSITE" id="PS00211">
    <property type="entry name" value="ABC_TRANSPORTER_1"/>
    <property type="match status" value="1"/>
</dbReference>
<keyword evidence="12" id="KW-1185">Reference proteome</keyword>
<dbReference type="STRING" id="1469647.BC351_27485"/>
<dbReference type="GO" id="GO:0140359">
    <property type="term" value="F:ABC-type transporter activity"/>
    <property type="evidence" value="ECO:0007669"/>
    <property type="project" value="InterPro"/>
</dbReference>
<evidence type="ECO:0000259" key="10">
    <source>
        <dbReference type="PROSITE" id="PS50929"/>
    </source>
</evidence>
<dbReference type="PROSITE" id="PS50893">
    <property type="entry name" value="ABC_TRANSPORTER_2"/>
    <property type="match status" value="1"/>
</dbReference>
<dbReference type="Pfam" id="PF00664">
    <property type="entry name" value="ABC_membrane"/>
    <property type="match status" value="1"/>
</dbReference>
<feature type="domain" description="ABC transmembrane type-1" evidence="10">
    <location>
        <begin position="43"/>
        <end position="317"/>
    </location>
</feature>
<dbReference type="Proteomes" id="UP000190626">
    <property type="component" value="Unassembled WGS sequence"/>
</dbReference>
<keyword evidence="5" id="KW-0067">ATP-binding</keyword>
<sequence>MEHLLYFTKQLHTYAGKIIYLNLIGMTLISLLDGLAIFLLIPLLSISGILNSSTGFSLPTAFLDVINGLPKSGALLLIMGIYLVLISGQSIVQRNFNLRDVRIHTGFINHVRLETYKAIMQANWDFFIKRRKSDLINSLTDELGRVTSGTFIFLQFAASIVFTLIQVGIAFWLSPMMTVFVIICGLAVSYFSRVFIKRSKLLGQETSELGRSYIGGMTDHLNGIKDIKSNMLEQSRIQWLMTWCQKFAQERLALARISANSQLYFKISSSLIIAFFICLSVLFFQTQGQQLVLVVLIFSRLWPRFTSIQSNLEQIAAAIPAFKTLMELQNECREAREIRETGDFVEPVQIMERLECRDVSFFYNTNEGRYALQDINVSIPSKQMTAVIGKSGAGKSTLIDILMGLLQPQQGQVCMDGVPLTPDNLLSLRKSISYVPQDPFLFNGSIRDNLLLIDANATEEQLWEALEFAASAEFVRKLPQGLDTMIGDRGVRLSGGERQRLVLARAILRKPSILILDEATSALDRENEAKIQEALDQLQGKLTMIVIAHRLSTIRKADQVIVIDEGKIIQMGDYDQLARERGGMFSTMLGNPISGAVNYVNN</sequence>
<comment type="subcellular location">
    <subcellularLocation>
        <location evidence="1">Cell membrane</location>
        <topology evidence="1">Multi-pass membrane protein</topology>
    </subcellularLocation>
</comment>
<protein>
    <submittedName>
        <fullName evidence="11">Multidrug ABC transporter</fullName>
    </submittedName>
</protein>
<dbReference type="SUPFAM" id="SSF90123">
    <property type="entry name" value="ABC transporter transmembrane region"/>
    <property type="match status" value="1"/>
</dbReference>
<dbReference type="OrthoDB" id="9770415at2"/>
<feature type="domain" description="ABC transporter" evidence="9">
    <location>
        <begin position="354"/>
        <end position="590"/>
    </location>
</feature>
<evidence type="ECO:0000313" key="11">
    <source>
        <dbReference type="EMBL" id="OPH56687.1"/>
    </source>
</evidence>
<dbReference type="SUPFAM" id="SSF52540">
    <property type="entry name" value="P-loop containing nucleoside triphosphate hydrolases"/>
    <property type="match status" value="1"/>
</dbReference>
<feature type="transmembrane region" description="Helical" evidence="8">
    <location>
        <begin position="20"/>
        <end position="50"/>
    </location>
</feature>
<dbReference type="AlphaFoldDB" id="A0A1V4HIU4"/>
<keyword evidence="7 8" id="KW-0472">Membrane</keyword>
<comment type="caution">
    <text evidence="11">The sequence shown here is derived from an EMBL/GenBank/DDBJ whole genome shotgun (WGS) entry which is preliminary data.</text>
</comment>
<evidence type="ECO:0000256" key="1">
    <source>
        <dbReference type="ARBA" id="ARBA00004651"/>
    </source>
</evidence>
<accession>A0A1V4HIU4</accession>
<feature type="transmembrane region" description="Helical" evidence="8">
    <location>
        <begin position="263"/>
        <end position="284"/>
    </location>
</feature>
<dbReference type="InterPro" id="IPR039421">
    <property type="entry name" value="Type_1_exporter"/>
</dbReference>
<dbReference type="GO" id="GO:0005737">
    <property type="term" value="C:cytoplasm"/>
    <property type="evidence" value="ECO:0007669"/>
    <property type="project" value="UniProtKB-ARBA"/>
</dbReference>
<dbReference type="GO" id="GO:0016887">
    <property type="term" value="F:ATP hydrolysis activity"/>
    <property type="evidence" value="ECO:0007669"/>
    <property type="project" value="InterPro"/>
</dbReference>
<evidence type="ECO:0000256" key="4">
    <source>
        <dbReference type="ARBA" id="ARBA00022741"/>
    </source>
</evidence>
<organism evidence="11 12">
    <name type="scientific">Paenibacillus ferrarius</name>
    <dbReference type="NCBI Taxonomy" id="1469647"/>
    <lineage>
        <taxon>Bacteria</taxon>
        <taxon>Bacillati</taxon>
        <taxon>Bacillota</taxon>
        <taxon>Bacilli</taxon>
        <taxon>Bacillales</taxon>
        <taxon>Paenibacillaceae</taxon>
        <taxon>Paenibacillus</taxon>
    </lineage>
</organism>
<dbReference type="EMBL" id="MBTG01000015">
    <property type="protein sequence ID" value="OPH56687.1"/>
    <property type="molecule type" value="Genomic_DNA"/>
</dbReference>
<dbReference type="GO" id="GO:0005886">
    <property type="term" value="C:plasma membrane"/>
    <property type="evidence" value="ECO:0007669"/>
    <property type="project" value="UniProtKB-SubCell"/>
</dbReference>
<dbReference type="SMART" id="SM00382">
    <property type="entry name" value="AAA"/>
    <property type="match status" value="1"/>
</dbReference>